<dbReference type="AlphaFoldDB" id="A0A9X1Y9A6"/>
<comment type="caution">
    <text evidence="1">The sequence shown here is derived from an EMBL/GenBank/DDBJ whole genome shotgun (WGS) entry which is preliminary data.</text>
</comment>
<dbReference type="Proteomes" id="UP001139516">
    <property type="component" value="Unassembled WGS sequence"/>
</dbReference>
<keyword evidence="2" id="KW-1185">Reference proteome</keyword>
<organism evidence="1 2">
    <name type="scientific">Roseomonas acroporae</name>
    <dbReference type="NCBI Taxonomy" id="2937791"/>
    <lineage>
        <taxon>Bacteria</taxon>
        <taxon>Pseudomonadati</taxon>
        <taxon>Pseudomonadota</taxon>
        <taxon>Alphaproteobacteria</taxon>
        <taxon>Acetobacterales</taxon>
        <taxon>Roseomonadaceae</taxon>
        <taxon>Roseomonas</taxon>
    </lineage>
</organism>
<accession>A0A9X1Y9A6</accession>
<dbReference type="PANTHER" id="PTHR34408:SF1">
    <property type="entry name" value="GLYCOSYL HYDROLASE FAMILY 19 DOMAIN-CONTAINING PROTEIN HI_1415"/>
    <property type="match status" value="1"/>
</dbReference>
<dbReference type="EMBL" id="JALPRX010000069">
    <property type="protein sequence ID" value="MCK8785883.1"/>
    <property type="molecule type" value="Genomic_DNA"/>
</dbReference>
<evidence type="ECO:0000313" key="1">
    <source>
        <dbReference type="EMBL" id="MCK8785883.1"/>
    </source>
</evidence>
<sequence length="255" mass="26775">MTDAATLSDAEFAELLAQSGVPTQMQAAGRIKALLARLGGAAAPTAALLKTCLPGCPDPAGWVKPIAAAWARFGIDTPQRQAAWIAQCGHESGDLTALSENLTYTSADRLRKVFPSFFVTGAYKAEGYVGQPQKLANLVYGGRLGNRPGTDDGWRFRGAGLVQLTFRSGFEGFGKAVGMTAEDAADYARTRDGAAMSAAWYFADRGLLALADKGDFDGIVAKTAGLTLTPAVKDRIAYADRAARYGRAFAALKGA</sequence>
<dbReference type="Gene3D" id="1.10.530.10">
    <property type="match status" value="1"/>
</dbReference>
<dbReference type="PANTHER" id="PTHR34408">
    <property type="entry name" value="FAMILY PROTEIN, PUTATIVE-RELATED"/>
    <property type="match status" value="1"/>
</dbReference>
<dbReference type="InterPro" id="IPR023346">
    <property type="entry name" value="Lysozyme-like_dom_sf"/>
</dbReference>
<reference evidence="1" key="1">
    <citation type="submission" date="2022-04" db="EMBL/GenBank/DDBJ databases">
        <title>Roseomonas acroporae sp. nov., isolated from coral Acropora digitifera.</title>
        <authorList>
            <person name="Sun H."/>
        </authorList>
    </citation>
    <scope>NUCLEOTIDE SEQUENCE</scope>
    <source>
        <strain evidence="1">NAR14</strain>
    </source>
</reference>
<gene>
    <name evidence="1" type="ORF">M0638_16005</name>
</gene>
<name>A0A9X1Y9A6_9PROT</name>
<protein>
    <recommendedName>
        <fullName evidence="3">Chitinase</fullName>
    </recommendedName>
</protein>
<dbReference type="InterPro" id="IPR052354">
    <property type="entry name" value="Cell_Wall_Dynamics_Protein"/>
</dbReference>
<evidence type="ECO:0000313" key="2">
    <source>
        <dbReference type="Proteomes" id="UP001139516"/>
    </source>
</evidence>
<dbReference type="RefSeq" id="WP_248668003.1">
    <property type="nucleotide sequence ID" value="NZ_JALPRX010000069.1"/>
</dbReference>
<evidence type="ECO:0008006" key="3">
    <source>
        <dbReference type="Google" id="ProtNLM"/>
    </source>
</evidence>
<proteinExistence type="predicted"/>
<dbReference type="SUPFAM" id="SSF53955">
    <property type="entry name" value="Lysozyme-like"/>
    <property type="match status" value="1"/>
</dbReference>